<dbReference type="GO" id="GO:0019752">
    <property type="term" value="P:carboxylic acid metabolic process"/>
    <property type="evidence" value="ECO:0007669"/>
    <property type="project" value="UniProtKB-ARBA"/>
</dbReference>
<proteinExistence type="inferred from homology"/>
<dbReference type="FunFam" id="3.90.850.10:FF:000003">
    <property type="entry name" value="Fumarylacetoacetate hydrolase domain-containing 1"/>
    <property type="match status" value="1"/>
</dbReference>
<protein>
    <recommendedName>
        <fullName evidence="10">Oxaloacetate tautomerase FAHD1, mitochondrial</fullName>
        <ecNumber evidence="5">3.7.1.5</ecNumber>
        <ecNumber evidence="2">4.1.1.112</ecNumber>
        <ecNumber evidence="9">5.3.2.2</ecNumber>
    </recommendedName>
    <alternativeName>
        <fullName evidence="7">Acylpyruvase FAHD1</fullName>
    </alternativeName>
    <alternativeName>
        <fullName evidence="6">Fumarylacetoacetate hydrolase domain-containing protein 1</fullName>
    </alternativeName>
    <alternativeName>
        <fullName evidence="4">Oxaloacetate decarboxylase</fullName>
    </alternativeName>
</protein>
<dbReference type="GO" id="GO:0047621">
    <property type="term" value="F:acylpyruvate hydrolase activity"/>
    <property type="evidence" value="ECO:0007669"/>
    <property type="project" value="UniProtKB-EC"/>
</dbReference>
<feature type="domain" description="Fumarylacetoacetase-like C-terminal" evidence="15">
    <location>
        <begin position="10"/>
        <end position="210"/>
    </location>
</feature>
<dbReference type="GO" id="GO:0008948">
    <property type="term" value="F:oxaloacetate decarboxylase activity"/>
    <property type="evidence" value="ECO:0007669"/>
    <property type="project" value="UniProtKB-EC"/>
</dbReference>
<dbReference type="GO" id="GO:0050163">
    <property type="term" value="F:oxaloacetate tautomerase activity"/>
    <property type="evidence" value="ECO:0007669"/>
    <property type="project" value="UniProtKB-EC"/>
</dbReference>
<reference evidence="16" key="1">
    <citation type="submission" date="2021-01" db="EMBL/GenBank/DDBJ databases">
        <authorList>
            <person name="Li R."/>
            <person name="Bekaert M."/>
        </authorList>
    </citation>
    <scope>NUCLEOTIDE SEQUENCE</scope>
    <source>
        <strain evidence="16">Farmed</strain>
    </source>
</reference>
<dbReference type="InterPro" id="IPR036663">
    <property type="entry name" value="Fumarylacetoacetase_C_sf"/>
</dbReference>
<dbReference type="EC" id="3.7.1.5" evidence="5"/>
<evidence type="ECO:0000256" key="7">
    <source>
        <dbReference type="ARBA" id="ARBA00044830"/>
    </source>
</evidence>
<evidence type="ECO:0000256" key="9">
    <source>
        <dbReference type="ARBA" id="ARBA00044973"/>
    </source>
</evidence>
<dbReference type="Gene3D" id="3.90.850.10">
    <property type="entry name" value="Fumarylacetoacetase-like, C-terminal domain"/>
    <property type="match status" value="1"/>
</dbReference>
<dbReference type="EMBL" id="CAHIKZ030003604">
    <property type="protein sequence ID" value="CAE1302143.1"/>
    <property type="molecule type" value="Genomic_DNA"/>
</dbReference>
<evidence type="ECO:0000256" key="12">
    <source>
        <dbReference type="ARBA" id="ARBA00047963"/>
    </source>
</evidence>
<comment type="catalytic activity">
    <reaction evidence="14">
        <text>acetylpyruvate + H2O = acetate + pyruvate + H(+)</text>
        <dbReference type="Rhea" id="RHEA:16097"/>
        <dbReference type="ChEBI" id="CHEBI:15360"/>
        <dbReference type="ChEBI" id="CHEBI:15361"/>
        <dbReference type="ChEBI" id="CHEBI:15377"/>
        <dbReference type="ChEBI" id="CHEBI:15378"/>
        <dbReference type="ChEBI" id="CHEBI:30089"/>
    </reaction>
</comment>
<evidence type="ECO:0000256" key="10">
    <source>
        <dbReference type="ARBA" id="ARBA00044980"/>
    </source>
</evidence>
<comment type="catalytic activity">
    <reaction evidence="8">
        <text>oxaloacetate = enol-oxaloacetate</text>
        <dbReference type="Rhea" id="RHEA:16021"/>
        <dbReference type="ChEBI" id="CHEBI:16452"/>
        <dbReference type="ChEBI" id="CHEBI:17479"/>
        <dbReference type="EC" id="5.3.2.2"/>
    </reaction>
    <physiologicalReaction direction="right-to-left" evidence="8">
        <dbReference type="Rhea" id="RHEA:16023"/>
    </physiologicalReaction>
</comment>
<comment type="catalytic activity">
    <reaction evidence="11">
        <text>a 3-acylpyruvate + H2O = a carboxylate + pyruvate + H(+)</text>
        <dbReference type="Rhea" id="RHEA:19009"/>
        <dbReference type="ChEBI" id="CHEBI:15361"/>
        <dbReference type="ChEBI" id="CHEBI:15377"/>
        <dbReference type="ChEBI" id="CHEBI:15378"/>
        <dbReference type="ChEBI" id="CHEBI:29067"/>
        <dbReference type="ChEBI" id="CHEBI:57278"/>
        <dbReference type="EC" id="3.7.1.5"/>
    </reaction>
</comment>
<dbReference type="GO" id="GO:0046872">
    <property type="term" value="F:metal ion binding"/>
    <property type="evidence" value="ECO:0007669"/>
    <property type="project" value="UniProtKB-KW"/>
</dbReference>
<gene>
    <name evidence="16" type="ORF">SPHA_54816</name>
</gene>
<evidence type="ECO:0000256" key="11">
    <source>
        <dbReference type="ARBA" id="ARBA00047858"/>
    </source>
</evidence>
<comment type="catalytic activity">
    <reaction evidence="13">
        <text>oxaloacetate + H(+) = pyruvate + CO2</text>
        <dbReference type="Rhea" id="RHEA:15641"/>
        <dbReference type="ChEBI" id="CHEBI:15361"/>
        <dbReference type="ChEBI" id="CHEBI:15378"/>
        <dbReference type="ChEBI" id="CHEBI:16452"/>
        <dbReference type="ChEBI" id="CHEBI:16526"/>
        <dbReference type="EC" id="4.1.1.112"/>
    </reaction>
</comment>
<comment type="catalytic activity">
    <reaction evidence="12">
        <text>3-fumarylpyruvate + H2O = fumarate + pyruvate + H(+)</text>
        <dbReference type="Rhea" id="RHEA:26168"/>
        <dbReference type="ChEBI" id="CHEBI:15361"/>
        <dbReference type="ChEBI" id="CHEBI:15377"/>
        <dbReference type="ChEBI" id="CHEBI:15378"/>
        <dbReference type="ChEBI" id="CHEBI:16854"/>
        <dbReference type="ChEBI" id="CHEBI:29806"/>
    </reaction>
</comment>
<dbReference type="PANTHER" id="PTHR11820:SF7">
    <property type="entry name" value="ACYLPYRUVASE FAHD1, MITOCHONDRIAL"/>
    <property type="match status" value="1"/>
</dbReference>
<evidence type="ECO:0000256" key="2">
    <source>
        <dbReference type="ARBA" id="ARBA00012947"/>
    </source>
</evidence>
<keyword evidence="17" id="KW-1185">Reference proteome</keyword>
<evidence type="ECO:0000256" key="8">
    <source>
        <dbReference type="ARBA" id="ARBA00044911"/>
    </source>
</evidence>
<dbReference type="Proteomes" id="UP000597762">
    <property type="component" value="Unassembled WGS sequence"/>
</dbReference>
<evidence type="ECO:0000256" key="5">
    <source>
        <dbReference type="ARBA" id="ARBA00039040"/>
    </source>
</evidence>
<dbReference type="PANTHER" id="PTHR11820">
    <property type="entry name" value="ACYLPYRUVASE"/>
    <property type="match status" value="1"/>
</dbReference>
<evidence type="ECO:0000256" key="13">
    <source>
        <dbReference type="ARBA" id="ARBA00047973"/>
    </source>
</evidence>
<evidence type="ECO:0000313" key="16">
    <source>
        <dbReference type="EMBL" id="CAE1302143.1"/>
    </source>
</evidence>
<comment type="caution">
    <text evidence="16">The sequence shown here is derived from an EMBL/GenBank/DDBJ whole genome shotgun (WGS) entry which is preliminary data.</text>
</comment>
<sequence>MSRYLQLCRKVIAIGRNYSEHAVELGNPVPSKPVVFFKPPSSIITEGHSIKIPEGCQKLHHEVELAVVIGTKGSRIPEESSMDYVDGYMLALDMTARDFQDEAKSKGQPWSLAKGFDTSCPVSRFLSKDEIKNANSVDLWLKVNDQLRQEGNTRDMIFSIPYLISYLSKFFTLEPGDLILTGTPSGVGPVAKGDIIQAGLTDIVTMTFKVEETN</sequence>
<evidence type="ECO:0000259" key="15">
    <source>
        <dbReference type="Pfam" id="PF01557"/>
    </source>
</evidence>
<evidence type="ECO:0000256" key="3">
    <source>
        <dbReference type="ARBA" id="ARBA00022723"/>
    </source>
</evidence>
<dbReference type="Pfam" id="PF01557">
    <property type="entry name" value="FAA_hydrolase"/>
    <property type="match status" value="1"/>
</dbReference>
<dbReference type="GO" id="GO:0005739">
    <property type="term" value="C:mitochondrion"/>
    <property type="evidence" value="ECO:0007669"/>
    <property type="project" value="TreeGrafter"/>
</dbReference>
<dbReference type="EC" id="4.1.1.112" evidence="2"/>
<dbReference type="OrthoDB" id="411064at2759"/>
<name>A0A812DJI5_ACAPH</name>
<keyword evidence="3" id="KW-0479">Metal-binding</keyword>
<evidence type="ECO:0000256" key="14">
    <source>
        <dbReference type="ARBA" id="ARBA00048846"/>
    </source>
</evidence>
<evidence type="ECO:0000313" key="17">
    <source>
        <dbReference type="Proteomes" id="UP000597762"/>
    </source>
</evidence>
<evidence type="ECO:0000256" key="6">
    <source>
        <dbReference type="ARBA" id="ARBA00042340"/>
    </source>
</evidence>
<keyword evidence="16" id="KW-0378">Hydrolase</keyword>
<accession>A0A812DJI5</accession>
<dbReference type="InterPro" id="IPR011234">
    <property type="entry name" value="Fumarylacetoacetase-like_C"/>
</dbReference>
<dbReference type="EC" id="5.3.2.2" evidence="9"/>
<organism evidence="16 17">
    <name type="scientific">Acanthosepion pharaonis</name>
    <name type="common">Pharaoh cuttlefish</name>
    <name type="synonym">Sepia pharaonis</name>
    <dbReference type="NCBI Taxonomy" id="158019"/>
    <lineage>
        <taxon>Eukaryota</taxon>
        <taxon>Metazoa</taxon>
        <taxon>Spiralia</taxon>
        <taxon>Lophotrochozoa</taxon>
        <taxon>Mollusca</taxon>
        <taxon>Cephalopoda</taxon>
        <taxon>Coleoidea</taxon>
        <taxon>Decapodiformes</taxon>
        <taxon>Sepiida</taxon>
        <taxon>Sepiina</taxon>
        <taxon>Sepiidae</taxon>
        <taxon>Acanthosepion</taxon>
    </lineage>
</organism>
<evidence type="ECO:0000256" key="4">
    <source>
        <dbReference type="ARBA" id="ARBA00032305"/>
    </source>
</evidence>
<dbReference type="GO" id="GO:0018773">
    <property type="term" value="F:acetylpyruvate hydrolase activity"/>
    <property type="evidence" value="ECO:0007669"/>
    <property type="project" value="TreeGrafter"/>
</dbReference>
<dbReference type="AlphaFoldDB" id="A0A812DJI5"/>
<evidence type="ECO:0000256" key="1">
    <source>
        <dbReference type="ARBA" id="ARBA00010211"/>
    </source>
</evidence>
<comment type="similarity">
    <text evidence="1">Belongs to the FAH family.</text>
</comment>
<dbReference type="SUPFAM" id="SSF56529">
    <property type="entry name" value="FAH"/>
    <property type="match status" value="1"/>
</dbReference>
<dbReference type="NCBIfam" id="NF007967">
    <property type="entry name" value="PRK10691.1"/>
    <property type="match status" value="1"/>
</dbReference>